<proteinExistence type="predicted"/>
<dbReference type="Pfam" id="PF06580">
    <property type="entry name" value="His_kinase"/>
    <property type="match status" value="1"/>
</dbReference>
<evidence type="ECO:0000313" key="5">
    <source>
        <dbReference type="Proteomes" id="UP000570474"/>
    </source>
</evidence>
<keyword evidence="4" id="KW-0418">Kinase</keyword>
<accession>A0A847S0C7</accession>
<sequence length="368" mass="41978">MPGIAIARLLKEIIKHPRISYWKIAGWLAVVLIVINAKTYYVNSHLKDPVLRAGFLSWISSWTYLLQQLLSCVLVSSLCFLVFNLFYNLSARKARLPVFLVAGGLLFALYLMIDQGINYFFYPDTFKVFITDPLALTSDVLLGVTIITVLTVVIVKVAISNDINKRNKQLELDKREAEYELLKAQVNPHFLFNSLNYLYARSLPYSKELSEGILTLSEIMRYAFDTHDLAKDGMVLLKDEVEYIGKFLKMNELRFGVGFYATFGKTGVIGSRRIIPFVLITMVENAVKHADASDARLPIRVLLEVTEEQLVFSCENQKKAHNMAVPSTKVGIHNMKERLRMAYGHHHELLIHDTADTYFIKLTLRNGH</sequence>
<dbReference type="GO" id="GO:0016020">
    <property type="term" value="C:membrane"/>
    <property type="evidence" value="ECO:0007669"/>
    <property type="project" value="InterPro"/>
</dbReference>
<evidence type="ECO:0000256" key="1">
    <source>
        <dbReference type="SAM" id="Coils"/>
    </source>
</evidence>
<dbReference type="GO" id="GO:0000155">
    <property type="term" value="F:phosphorelay sensor kinase activity"/>
    <property type="evidence" value="ECO:0007669"/>
    <property type="project" value="InterPro"/>
</dbReference>
<keyword evidence="2" id="KW-0472">Membrane</keyword>
<reference evidence="4 5" key="1">
    <citation type="submission" date="2020-04" db="EMBL/GenBank/DDBJ databases">
        <authorList>
            <person name="Yin C."/>
        </authorList>
    </citation>
    <scope>NUCLEOTIDE SEQUENCE [LARGE SCALE GENOMIC DNA]</scope>
    <source>
        <strain evidence="4 5">Ae27</strain>
    </source>
</reference>
<keyword evidence="2" id="KW-0812">Transmembrane</keyword>
<dbReference type="InterPro" id="IPR010559">
    <property type="entry name" value="Sig_transdc_His_kin_internal"/>
</dbReference>
<dbReference type="PANTHER" id="PTHR34220:SF7">
    <property type="entry name" value="SENSOR HISTIDINE KINASE YPDA"/>
    <property type="match status" value="1"/>
</dbReference>
<keyword evidence="1" id="KW-0175">Coiled coil</keyword>
<evidence type="ECO:0000259" key="3">
    <source>
        <dbReference type="Pfam" id="PF06580"/>
    </source>
</evidence>
<gene>
    <name evidence="4" type="ORF">HGH92_31520</name>
</gene>
<protein>
    <submittedName>
        <fullName evidence="4">Histidine kinase</fullName>
    </submittedName>
</protein>
<keyword evidence="5" id="KW-1185">Reference proteome</keyword>
<feature type="domain" description="Signal transduction histidine kinase internal region" evidence="3">
    <location>
        <begin position="177"/>
        <end position="256"/>
    </location>
</feature>
<evidence type="ECO:0000256" key="2">
    <source>
        <dbReference type="SAM" id="Phobius"/>
    </source>
</evidence>
<feature type="coiled-coil region" evidence="1">
    <location>
        <begin position="160"/>
        <end position="187"/>
    </location>
</feature>
<feature type="transmembrane region" description="Helical" evidence="2">
    <location>
        <begin position="21"/>
        <end position="42"/>
    </location>
</feature>
<keyword evidence="2" id="KW-1133">Transmembrane helix</keyword>
<dbReference type="Proteomes" id="UP000570474">
    <property type="component" value="Unassembled WGS sequence"/>
</dbReference>
<organism evidence="4 5">
    <name type="scientific">Chitinophaga varians</name>
    <dbReference type="NCBI Taxonomy" id="2202339"/>
    <lineage>
        <taxon>Bacteria</taxon>
        <taxon>Pseudomonadati</taxon>
        <taxon>Bacteroidota</taxon>
        <taxon>Chitinophagia</taxon>
        <taxon>Chitinophagales</taxon>
        <taxon>Chitinophagaceae</taxon>
        <taxon>Chitinophaga</taxon>
    </lineage>
</organism>
<feature type="transmembrane region" description="Helical" evidence="2">
    <location>
        <begin position="140"/>
        <end position="159"/>
    </location>
</feature>
<dbReference type="EMBL" id="JABAIA010000004">
    <property type="protein sequence ID" value="NLR68873.1"/>
    <property type="molecule type" value="Genomic_DNA"/>
</dbReference>
<dbReference type="Gene3D" id="3.30.565.10">
    <property type="entry name" value="Histidine kinase-like ATPase, C-terminal domain"/>
    <property type="match status" value="1"/>
</dbReference>
<keyword evidence="4" id="KW-0808">Transferase</keyword>
<dbReference type="InterPro" id="IPR050640">
    <property type="entry name" value="Bact_2-comp_sensor_kinase"/>
</dbReference>
<dbReference type="InterPro" id="IPR036890">
    <property type="entry name" value="HATPase_C_sf"/>
</dbReference>
<feature type="transmembrane region" description="Helical" evidence="2">
    <location>
        <begin position="62"/>
        <end position="86"/>
    </location>
</feature>
<dbReference type="RefSeq" id="WP_168874825.1">
    <property type="nucleotide sequence ID" value="NZ_JABAIA010000004.1"/>
</dbReference>
<dbReference type="PANTHER" id="PTHR34220">
    <property type="entry name" value="SENSOR HISTIDINE KINASE YPDA"/>
    <property type="match status" value="1"/>
</dbReference>
<feature type="transmembrane region" description="Helical" evidence="2">
    <location>
        <begin position="98"/>
        <end position="120"/>
    </location>
</feature>
<name>A0A847S0C7_9BACT</name>
<comment type="caution">
    <text evidence="4">The sequence shown here is derived from an EMBL/GenBank/DDBJ whole genome shotgun (WGS) entry which is preliminary data.</text>
</comment>
<evidence type="ECO:0000313" key="4">
    <source>
        <dbReference type="EMBL" id="NLR68873.1"/>
    </source>
</evidence>
<dbReference type="AlphaFoldDB" id="A0A847S0C7"/>